<proteinExistence type="inferred from homology"/>
<comment type="similarity">
    <text evidence="1">Belongs to the IUNH family.</text>
</comment>
<protein>
    <submittedName>
        <fullName evidence="5">Inosine/uridine-preferring nucleoside hydrolase</fullName>
    </submittedName>
</protein>
<evidence type="ECO:0000256" key="2">
    <source>
        <dbReference type="SAM" id="MobiDB-lite"/>
    </source>
</evidence>
<feature type="signal peptide" evidence="3">
    <location>
        <begin position="1"/>
        <end position="24"/>
    </location>
</feature>
<dbReference type="InterPro" id="IPR001910">
    <property type="entry name" value="Inosine/uridine_hydrolase_dom"/>
</dbReference>
<evidence type="ECO:0000259" key="4">
    <source>
        <dbReference type="Pfam" id="PF01156"/>
    </source>
</evidence>
<reference evidence="5" key="2">
    <citation type="submission" date="2023-06" db="EMBL/GenBank/DDBJ databases">
        <authorList>
            <consortium name="Lawrence Berkeley National Laboratory"/>
            <person name="Haridas S."/>
            <person name="Hensen N."/>
            <person name="Bonometti L."/>
            <person name="Westerberg I."/>
            <person name="Brannstrom I.O."/>
            <person name="Guillou S."/>
            <person name="Cros-Aarteil S."/>
            <person name="Calhoun S."/>
            <person name="Kuo A."/>
            <person name="Mondo S."/>
            <person name="Pangilinan J."/>
            <person name="Riley R."/>
            <person name="Labutti K."/>
            <person name="Andreopoulos B."/>
            <person name="Lipzen A."/>
            <person name="Chen C."/>
            <person name="Yanf M."/>
            <person name="Daum C."/>
            <person name="Ng V."/>
            <person name="Clum A."/>
            <person name="Steindorff A."/>
            <person name="Ohm R."/>
            <person name="Martin F."/>
            <person name="Silar P."/>
            <person name="Natvig D."/>
            <person name="Lalanne C."/>
            <person name="Gautier V."/>
            <person name="Ament-Velasquez S.L."/>
            <person name="Kruys A."/>
            <person name="Hutchinson M.I."/>
            <person name="Powell A.J."/>
            <person name="Barry K."/>
            <person name="Miller A.N."/>
            <person name="Grigoriev I.V."/>
            <person name="Debuchy R."/>
            <person name="Gladieux P."/>
            <person name="Thoren M.H."/>
            <person name="Johannesson H."/>
        </authorList>
    </citation>
    <scope>NUCLEOTIDE SEQUENCE</scope>
    <source>
        <strain evidence="5">CBS 314.62</strain>
    </source>
</reference>
<dbReference type="Gene3D" id="3.90.245.10">
    <property type="entry name" value="Ribonucleoside hydrolase-like"/>
    <property type="match status" value="1"/>
</dbReference>
<dbReference type="InterPro" id="IPR036452">
    <property type="entry name" value="Ribo_hydro-like"/>
</dbReference>
<dbReference type="PANTHER" id="PTHR43264">
    <property type="match status" value="1"/>
</dbReference>
<name>A0AAE0XEV6_9PEZI</name>
<keyword evidence="6" id="KW-1185">Reference proteome</keyword>
<evidence type="ECO:0000313" key="6">
    <source>
        <dbReference type="Proteomes" id="UP001270362"/>
    </source>
</evidence>
<accession>A0AAE0XEV6</accession>
<evidence type="ECO:0000256" key="3">
    <source>
        <dbReference type="SAM" id="SignalP"/>
    </source>
</evidence>
<keyword evidence="5" id="KW-0378">Hydrolase</keyword>
<dbReference type="GO" id="GO:0016799">
    <property type="term" value="F:hydrolase activity, hydrolyzing N-glycosyl compounds"/>
    <property type="evidence" value="ECO:0007669"/>
    <property type="project" value="InterPro"/>
</dbReference>
<dbReference type="Proteomes" id="UP001270362">
    <property type="component" value="Unassembled WGS sequence"/>
</dbReference>
<feature type="region of interest" description="Disordered" evidence="2">
    <location>
        <begin position="352"/>
        <end position="373"/>
    </location>
</feature>
<sequence length="373" mass="40562">MILSLSRAIRQILLLSFSLSVVSASDSLVHQTNGQHAPVKNLIIDTDLFSDVDDAGALMLAATSPSVCLLAVNVNYPSSYSALAASALLAHYGHPHTPVGIRRPLTNATFFDSWAFELGEYTSKIAYHWSGGTLPWGRAEDAWDPVALYRKILAEAEDRSVTIASIGFFENLSGLLNSTADAYSSLTGPELIAAKVSELVAMGGEYPSGYEWNFWGDNSSLAAHVVHNWNGPIVFSGFELGVDVLSGGRLMAEGPANDPLRAAYFYYSYNTTRSSFDPLTMLYAMGGLGDLFEYGNEIGYNHVAENGSNSWVYDDSVTNQHWLKLKVTKETASAELDKRFLEGAWSVNGRDAATERGQGDEHLSGLQSQSLHR</sequence>
<comment type="caution">
    <text evidence="5">The sequence shown here is derived from an EMBL/GenBank/DDBJ whole genome shotgun (WGS) entry which is preliminary data.</text>
</comment>
<feature type="domain" description="Inosine/uridine-preferring nucleoside hydrolase" evidence="4">
    <location>
        <begin position="42"/>
        <end position="286"/>
    </location>
</feature>
<reference evidence="5" key="1">
    <citation type="journal article" date="2023" name="Mol. Phylogenet. Evol.">
        <title>Genome-scale phylogeny and comparative genomics of the fungal order Sordariales.</title>
        <authorList>
            <person name="Hensen N."/>
            <person name="Bonometti L."/>
            <person name="Westerberg I."/>
            <person name="Brannstrom I.O."/>
            <person name="Guillou S."/>
            <person name="Cros-Aarteil S."/>
            <person name="Calhoun S."/>
            <person name="Haridas S."/>
            <person name="Kuo A."/>
            <person name="Mondo S."/>
            <person name="Pangilinan J."/>
            <person name="Riley R."/>
            <person name="LaButti K."/>
            <person name="Andreopoulos B."/>
            <person name="Lipzen A."/>
            <person name="Chen C."/>
            <person name="Yan M."/>
            <person name="Daum C."/>
            <person name="Ng V."/>
            <person name="Clum A."/>
            <person name="Steindorff A."/>
            <person name="Ohm R.A."/>
            <person name="Martin F."/>
            <person name="Silar P."/>
            <person name="Natvig D.O."/>
            <person name="Lalanne C."/>
            <person name="Gautier V."/>
            <person name="Ament-Velasquez S.L."/>
            <person name="Kruys A."/>
            <person name="Hutchinson M.I."/>
            <person name="Powell A.J."/>
            <person name="Barry K."/>
            <person name="Miller A.N."/>
            <person name="Grigoriev I.V."/>
            <person name="Debuchy R."/>
            <person name="Gladieux P."/>
            <person name="Hiltunen Thoren M."/>
            <person name="Johannesson H."/>
        </authorList>
    </citation>
    <scope>NUCLEOTIDE SEQUENCE</scope>
    <source>
        <strain evidence="5">CBS 314.62</strain>
    </source>
</reference>
<keyword evidence="3" id="KW-0732">Signal</keyword>
<dbReference type="AlphaFoldDB" id="A0AAE0XEV6"/>
<dbReference type="Pfam" id="PF01156">
    <property type="entry name" value="IU_nuc_hydro"/>
    <property type="match status" value="1"/>
</dbReference>
<evidence type="ECO:0000313" key="5">
    <source>
        <dbReference type="EMBL" id="KAK3691996.1"/>
    </source>
</evidence>
<dbReference type="PANTHER" id="PTHR43264:SF1">
    <property type="entry name" value="INOSINE_URIDINE-PREFERRING NUCLEOSIDE HYDROLASE DOMAIN-CONTAINING PROTEIN"/>
    <property type="match status" value="1"/>
</dbReference>
<feature type="compositionally biased region" description="Basic and acidic residues" evidence="2">
    <location>
        <begin position="352"/>
        <end position="363"/>
    </location>
</feature>
<dbReference type="EMBL" id="JAULSO010000001">
    <property type="protein sequence ID" value="KAK3691996.1"/>
    <property type="molecule type" value="Genomic_DNA"/>
</dbReference>
<dbReference type="SUPFAM" id="SSF53590">
    <property type="entry name" value="Nucleoside hydrolase"/>
    <property type="match status" value="1"/>
</dbReference>
<feature type="chain" id="PRO_5041947432" evidence="3">
    <location>
        <begin position="25"/>
        <end position="373"/>
    </location>
</feature>
<dbReference type="CDD" id="cd02652">
    <property type="entry name" value="nuc_hydro_2"/>
    <property type="match status" value="1"/>
</dbReference>
<gene>
    <name evidence="5" type="ORF">B0T22DRAFT_497</name>
</gene>
<organism evidence="5 6">
    <name type="scientific">Podospora appendiculata</name>
    <dbReference type="NCBI Taxonomy" id="314037"/>
    <lineage>
        <taxon>Eukaryota</taxon>
        <taxon>Fungi</taxon>
        <taxon>Dikarya</taxon>
        <taxon>Ascomycota</taxon>
        <taxon>Pezizomycotina</taxon>
        <taxon>Sordariomycetes</taxon>
        <taxon>Sordariomycetidae</taxon>
        <taxon>Sordariales</taxon>
        <taxon>Podosporaceae</taxon>
        <taxon>Podospora</taxon>
    </lineage>
</organism>
<evidence type="ECO:0000256" key="1">
    <source>
        <dbReference type="ARBA" id="ARBA00009176"/>
    </source>
</evidence>